<dbReference type="InterPro" id="IPR013128">
    <property type="entry name" value="Peptidase_C1A"/>
</dbReference>
<dbReference type="InterPro" id="IPR038765">
    <property type="entry name" value="Papain-like_cys_pep_sf"/>
</dbReference>
<evidence type="ECO:0000313" key="5">
    <source>
        <dbReference type="Proteomes" id="UP001497392"/>
    </source>
</evidence>
<comment type="similarity">
    <text evidence="1">Belongs to the peptidase C1 family.</text>
</comment>
<evidence type="ECO:0000313" key="4">
    <source>
        <dbReference type="EMBL" id="CAL5229475.1"/>
    </source>
</evidence>
<dbReference type="PANTHER" id="PTHR12411">
    <property type="entry name" value="CYSTEINE PROTEASE FAMILY C1-RELATED"/>
    <property type="match status" value="1"/>
</dbReference>
<sequence>MKGAVALAAIVLLGYALPEAVCSEGSEKHYILSIAQFEAEPSTVFAAWAAHNSRSYAPEEFQTRLPVFKANVARQLERLGLREGTAEVNGLADISREEFKATHLGHVSRSTVAELGAGKHGEEPYRYENVTPPKSVDWTTKGVVGPVKNQHVNGSACGCCWTFATTGVVECIVAMATGKPISLSEQQLIDCDRAGPWFDLGCDGGDFQGGIEYIAENGGIDTEEDYPYLAADAKCQWNKAEQPPKASALDGFAHVPPQNETALAQAVSQHPVAVAVCCGDNIDNWHQYTGGIFEIPNTDIPGGCTDPLDHAVVIVGYGTTEDGVDYWLIKNSWNTHWGEKGFFRARRNVGAPLAAFGLATQPGYPIKKGVNSKDDPIRTDIWDAKMAAGDKAVAISR</sequence>
<protein>
    <submittedName>
        <fullName evidence="4">G12803 protein</fullName>
    </submittedName>
</protein>
<dbReference type="InterPro" id="IPR000668">
    <property type="entry name" value="Peptidase_C1A_C"/>
</dbReference>
<dbReference type="SMART" id="SM00645">
    <property type="entry name" value="Pept_C1"/>
    <property type="match status" value="1"/>
</dbReference>
<keyword evidence="5" id="KW-1185">Reference proteome</keyword>
<feature type="chain" id="PRO_5046334822" evidence="2">
    <location>
        <begin position="23"/>
        <end position="397"/>
    </location>
</feature>
<dbReference type="CDD" id="cd02248">
    <property type="entry name" value="Peptidase_C1A"/>
    <property type="match status" value="1"/>
</dbReference>
<dbReference type="InterPro" id="IPR025660">
    <property type="entry name" value="Pept_his_AS"/>
</dbReference>
<accession>A0ABP1GBA4</accession>
<evidence type="ECO:0000256" key="1">
    <source>
        <dbReference type="ARBA" id="ARBA00008455"/>
    </source>
</evidence>
<dbReference type="PROSITE" id="PS00639">
    <property type="entry name" value="THIOL_PROTEASE_HIS"/>
    <property type="match status" value="1"/>
</dbReference>
<keyword evidence="2" id="KW-0732">Signal</keyword>
<feature type="domain" description="Peptidase C1A papain C-terminal" evidence="3">
    <location>
        <begin position="132"/>
        <end position="366"/>
    </location>
</feature>
<dbReference type="EMBL" id="CAXHTA020000020">
    <property type="protein sequence ID" value="CAL5229475.1"/>
    <property type="molecule type" value="Genomic_DNA"/>
</dbReference>
<proteinExistence type="inferred from homology"/>
<comment type="caution">
    <text evidence="4">The sequence shown here is derived from an EMBL/GenBank/DDBJ whole genome shotgun (WGS) entry which is preliminary data.</text>
</comment>
<dbReference type="Pfam" id="PF00112">
    <property type="entry name" value="Peptidase_C1"/>
    <property type="match status" value="1"/>
</dbReference>
<evidence type="ECO:0000256" key="2">
    <source>
        <dbReference type="SAM" id="SignalP"/>
    </source>
</evidence>
<name>A0ABP1GBA4_9CHLO</name>
<reference evidence="4 5" key="1">
    <citation type="submission" date="2024-06" db="EMBL/GenBank/DDBJ databases">
        <authorList>
            <person name="Kraege A."/>
            <person name="Thomma B."/>
        </authorList>
    </citation>
    <scope>NUCLEOTIDE SEQUENCE [LARGE SCALE GENOMIC DNA]</scope>
</reference>
<dbReference type="InterPro" id="IPR039417">
    <property type="entry name" value="Peptidase_C1A_papain-like"/>
</dbReference>
<dbReference type="Proteomes" id="UP001497392">
    <property type="component" value="Unassembled WGS sequence"/>
</dbReference>
<dbReference type="PRINTS" id="PR00705">
    <property type="entry name" value="PAPAIN"/>
</dbReference>
<dbReference type="SUPFAM" id="SSF54001">
    <property type="entry name" value="Cysteine proteinases"/>
    <property type="match status" value="1"/>
</dbReference>
<organism evidence="4 5">
    <name type="scientific">Coccomyxa viridis</name>
    <dbReference type="NCBI Taxonomy" id="1274662"/>
    <lineage>
        <taxon>Eukaryota</taxon>
        <taxon>Viridiplantae</taxon>
        <taxon>Chlorophyta</taxon>
        <taxon>core chlorophytes</taxon>
        <taxon>Trebouxiophyceae</taxon>
        <taxon>Trebouxiophyceae incertae sedis</taxon>
        <taxon>Coccomyxaceae</taxon>
        <taxon>Coccomyxa</taxon>
    </lineage>
</organism>
<feature type="signal peptide" evidence="2">
    <location>
        <begin position="1"/>
        <end position="22"/>
    </location>
</feature>
<dbReference type="Gene3D" id="3.90.70.10">
    <property type="entry name" value="Cysteine proteinases"/>
    <property type="match status" value="1"/>
</dbReference>
<gene>
    <name evidence="4" type="primary">g12803</name>
    <name evidence="4" type="ORF">VP750_LOCUS11381</name>
</gene>
<evidence type="ECO:0000259" key="3">
    <source>
        <dbReference type="SMART" id="SM00645"/>
    </source>
</evidence>